<evidence type="ECO:0000313" key="1">
    <source>
        <dbReference type="EMBL" id="KAK9114473.1"/>
    </source>
</evidence>
<comment type="caution">
    <text evidence="1">The sequence shown here is derived from an EMBL/GenBank/DDBJ whole genome shotgun (WGS) entry which is preliminary data.</text>
</comment>
<protein>
    <submittedName>
        <fullName evidence="1">Uncharacterized protein</fullName>
    </submittedName>
</protein>
<dbReference type="AlphaFoldDB" id="A0AAP0NPM1"/>
<name>A0AAP0NPM1_9MAGN</name>
<dbReference type="EMBL" id="JBBNAF010000009">
    <property type="protein sequence ID" value="KAK9114473.1"/>
    <property type="molecule type" value="Genomic_DNA"/>
</dbReference>
<keyword evidence="2" id="KW-1185">Reference proteome</keyword>
<gene>
    <name evidence="1" type="ORF">Syun_021270</name>
</gene>
<dbReference type="Proteomes" id="UP001420932">
    <property type="component" value="Unassembled WGS sequence"/>
</dbReference>
<reference evidence="1 2" key="1">
    <citation type="submission" date="2024-01" db="EMBL/GenBank/DDBJ databases">
        <title>Genome assemblies of Stephania.</title>
        <authorList>
            <person name="Yang L."/>
        </authorList>
    </citation>
    <scope>NUCLEOTIDE SEQUENCE [LARGE SCALE GENOMIC DNA]</scope>
    <source>
        <strain evidence="1">YNDBR</strain>
        <tissue evidence="1">Leaf</tissue>
    </source>
</reference>
<evidence type="ECO:0000313" key="2">
    <source>
        <dbReference type="Proteomes" id="UP001420932"/>
    </source>
</evidence>
<proteinExistence type="predicted"/>
<sequence length="57" mass="6687">MHEIEIRKKTFSMLGSRSKLANSNYYVENLKSHKPRCENEYHPTIKLGRLLNVQIGI</sequence>
<accession>A0AAP0NPM1</accession>
<organism evidence="1 2">
    <name type="scientific">Stephania yunnanensis</name>
    <dbReference type="NCBI Taxonomy" id="152371"/>
    <lineage>
        <taxon>Eukaryota</taxon>
        <taxon>Viridiplantae</taxon>
        <taxon>Streptophyta</taxon>
        <taxon>Embryophyta</taxon>
        <taxon>Tracheophyta</taxon>
        <taxon>Spermatophyta</taxon>
        <taxon>Magnoliopsida</taxon>
        <taxon>Ranunculales</taxon>
        <taxon>Menispermaceae</taxon>
        <taxon>Menispermoideae</taxon>
        <taxon>Cissampelideae</taxon>
        <taxon>Stephania</taxon>
    </lineage>
</organism>